<evidence type="ECO:0000256" key="1">
    <source>
        <dbReference type="ARBA" id="ARBA00022531"/>
    </source>
</evidence>
<evidence type="ECO:0000313" key="5">
    <source>
        <dbReference type="EMBL" id="PWG78480.1"/>
    </source>
</evidence>
<dbReference type="InterPro" id="IPR028203">
    <property type="entry name" value="PSII_CF48-like_dom"/>
</dbReference>
<dbReference type="Proteomes" id="UP000245647">
    <property type="component" value="Unassembled WGS sequence"/>
</dbReference>
<dbReference type="PANTHER" id="PTHR47199:SF2">
    <property type="entry name" value="PHOTOSYSTEM II STABILITY_ASSEMBLY FACTOR HCF136, CHLOROPLASTIC"/>
    <property type="match status" value="1"/>
</dbReference>
<gene>
    <name evidence="5" type="ORF">DDR33_21880</name>
</gene>
<dbReference type="GO" id="GO:0015979">
    <property type="term" value="P:photosynthesis"/>
    <property type="evidence" value="ECO:0007669"/>
    <property type="project" value="UniProtKB-KW"/>
</dbReference>
<dbReference type="Pfam" id="PF14870">
    <property type="entry name" value="PSII_BNR"/>
    <property type="match status" value="1"/>
</dbReference>
<keyword evidence="1" id="KW-0602">Photosynthesis</keyword>
<dbReference type="EMBL" id="QEAS01000024">
    <property type="protein sequence ID" value="PWG78480.1"/>
    <property type="molecule type" value="Genomic_DNA"/>
</dbReference>
<dbReference type="RefSeq" id="WP_109417937.1">
    <property type="nucleotide sequence ID" value="NZ_QEAS01000024.1"/>
</dbReference>
<dbReference type="CDD" id="cd15482">
    <property type="entry name" value="Sialidase_non-viral"/>
    <property type="match status" value="1"/>
</dbReference>
<dbReference type="InterPro" id="IPR015943">
    <property type="entry name" value="WD40/YVTN_repeat-like_dom_sf"/>
</dbReference>
<comment type="caution">
    <text evidence="5">The sequence shown here is derived from an EMBL/GenBank/DDBJ whole genome shotgun (WGS) entry which is preliminary data.</text>
</comment>
<keyword evidence="2" id="KW-0604">Photosystem II</keyword>
<evidence type="ECO:0000256" key="3">
    <source>
        <dbReference type="SAM" id="SignalP"/>
    </source>
</evidence>
<feature type="signal peptide" evidence="3">
    <location>
        <begin position="1"/>
        <end position="19"/>
    </location>
</feature>
<sequence>MKKFSVFVFLLFICHGLSARQVTELPKGPATSIRGMSVASPTVVWLSGSKGWFARSKDAGRTWEWKQLKEYVAFDFRGVAAFSASKAVLMSSGSPAVILYTEDGGENWKESYRNESKEIFLDGISFYNGSEGLVYGDPILGKMQLLKTEDGGKSWFNISEKLTIPLAEGEASFAASNTGIETRSDGSTWIITGGKASSVFYSADKGESWRAFDSPMLRGKETQGPFSICFYDKSRGALSGGDYQEDTLSRKNFFVTEDGGAIWRAPVRGPSGFRSCVAYISKNILIATGTSGTDISKDGGRSWSSLSSQGYHVVSVLQKQRSALLAGSDGRIALIRL</sequence>
<organism evidence="5 6">
    <name type="scientific">Pararcticibacter amylolyticus</name>
    <dbReference type="NCBI Taxonomy" id="2173175"/>
    <lineage>
        <taxon>Bacteria</taxon>
        <taxon>Pseudomonadati</taxon>
        <taxon>Bacteroidota</taxon>
        <taxon>Sphingobacteriia</taxon>
        <taxon>Sphingobacteriales</taxon>
        <taxon>Sphingobacteriaceae</taxon>
        <taxon>Pararcticibacter</taxon>
    </lineage>
</organism>
<evidence type="ECO:0000256" key="2">
    <source>
        <dbReference type="ARBA" id="ARBA00023276"/>
    </source>
</evidence>
<protein>
    <submittedName>
        <fullName evidence="5">Oxidoreductase</fullName>
    </submittedName>
</protein>
<accession>A0A2U2PAU5</accession>
<evidence type="ECO:0000259" key="4">
    <source>
        <dbReference type="Pfam" id="PF14870"/>
    </source>
</evidence>
<keyword evidence="6" id="KW-1185">Reference proteome</keyword>
<feature type="chain" id="PRO_5015707032" evidence="3">
    <location>
        <begin position="20"/>
        <end position="337"/>
    </location>
</feature>
<dbReference type="AlphaFoldDB" id="A0A2U2PAU5"/>
<name>A0A2U2PAU5_9SPHI</name>
<dbReference type="PANTHER" id="PTHR47199">
    <property type="entry name" value="PHOTOSYSTEM II STABILITY/ASSEMBLY FACTOR HCF136, CHLOROPLASTIC"/>
    <property type="match status" value="1"/>
</dbReference>
<evidence type="ECO:0000313" key="6">
    <source>
        <dbReference type="Proteomes" id="UP000245647"/>
    </source>
</evidence>
<feature type="domain" description="Photosynthesis system II assembly factor Ycf48/Hcf136-like" evidence="4">
    <location>
        <begin position="93"/>
        <end position="161"/>
    </location>
</feature>
<dbReference type="Gene3D" id="2.130.10.10">
    <property type="entry name" value="YVTN repeat-like/Quinoprotein amine dehydrogenase"/>
    <property type="match status" value="1"/>
</dbReference>
<dbReference type="SUPFAM" id="SSF110296">
    <property type="entry name" value="Oligoxyloglucan reducing end-specific cellobiohydrolase"/>
    <property type="match status" value="1"/>
</dbReference>
<reference evidence="5 6" key="1">
    <citation type="submission" date="2018-04" db="EMBL/GenBank/DDBJ databases">
        <title>Pedobacter chongqingensis sp. nov., isolated from a rottenly hemp rope.</title>
        <authorList>
            <person name="Cai Y."/>
        </authorList>
    </citation>
    <scope>NUCLEOTIDE SEQUENCE [LARGE SCALE GENOMIC DNA]</scope>
    <source>
        <strain evidence="5 6">FJ4-8</strain>
    </source>
</reference>
<proteinExistence type="predicted"/>
<keyword evidence="3" id="KW-0732">Signal</keyword>
<dbReference type="OrthoDB" id="9813892at2"/>
<dbReference type="GO" id="GO:0009523">
    <property type="term" value="C:photosystem II"/>
    <property type="evidence" value="ECO:0007669"/>
    <property type="project" value="UniProtKB-KW"/>
</dbReference>